<dbReference type="AlphaFoldDB" id="A0A1M5QHL9"/>
<protein>
    <submittedName>
        <fullName evidence="2">Uncharacterized protein</fullName>
    </submittedName>
</protein>
<gene>
    <name evidence="2" type="ORF">SAMN05443248_3816</name>
</gene>
<accession>A0A1M5QHL9</accession>
<organism evidence="2 3">
    <name type="scientific">Bradyrhizobium erythrophlei</name>
    <dbReference type="NCBI Taxonomy" id="1437360"/>
    <lineage>
        <taxon>Bacteria</taxon>
        <taxon>Pseudomonadati</taxon>
        <taxon>Pseudomonadota</taxon>
        <taxon>Alphaproteobacteria</taxon>
        <taxon>Hyphomicrobiales</taxon>
        <taxon>Nitrobacteraceae</taxon>
        <taxon>Bradyrhizobium</taxon>
    </lineage>
</organism>
<evidence type="ECO:0000313" key="2">
    <source>
        <dbReference type="EMBL" id="SHH13597.1"/>
    </source>
</evidence>
<feature type="region of interest" description="Disordered" evidence="1">
    <location>
        <begin position="1"/>
        <end position="36"/>
    </location>
</feature>
<name>A0A1M5QHL9_9BRAD</name>
<evidence type="ECO:0000313" key="3">
    <source>
        <dbReference type="Proteomes" id="UP000189796"/>
    </source>
</evidence>
<dbReference type="EMBL" id="LT670817">
    <property type="protein sequence ID" value="SHH13597.1"/>
    <property type="molecule type" value="Genomic_DNA"/>
</dbReference>
<sequence length="73" mass="7708">MEENGVKALQLTDPHGLSSDAGVCTGPSSRRAGAISSGLQPLQHALHLHRRPSPAAARGWDTDLVELRCKGPQ</sequence>
<dbReference type="Proteomes" id="UP000189796">
    <property type="component" value="Chromosome I"/>
</dbReference>
<reference evidence="2 3" key="1">
    <citation type="submission" date="2016-11" db="EMBL/GenBank/DDBJ databases">
        <authorList>
            <person name="Jaros S."/>
            <person name="Januszkiewicz K."/>
            <person name="Wedrychowicz H."/>
        </authorList>
    </citation>
    <scope>NUCLEOTIDE SEQUENCE [LARGE SCALE GENOMIC DNA]</scope>
    <source>
        <strain evidence="2 3">GAS138</strain>
    </source>
</reference>
<evidence type="ECO:0000256" key="1">
    <source>
        <dbReference type="SAM" id="MobiDB-lite"/>
    </source>
</evidence>
<proteinExistence type="predicted"/>